<name>A0AAN7WK72_9SACH</name>
<dbReference type="EMBL" id="JAWIZZ010000053">
    <property type="protein sequence ID" value="KAK5778540.1"/>
    <property type="molecule type" value="Genomic_DNA"/>
</dbReference>
<gene>
    <name evidence="2" type="ORF">RI543_004208</name>
</gene>
<feature type="region of interest" description="Disordered" evidence="1">
    <location>
        <begin position="688"/>
        <end position="745"/>
    </location>
</feature>
<proteinExistence type="predicted"/>
<feature type="compositionally biased region" description="Low complexity" evidence="1">
    <location>
        <begin position="270"/>
        <end position="291"/>
    </location>
</feature>
<accession>A0AAN7WK72</accession>
<feature type="compositionally biased region" description="Low complexity" evidence="1">
    <location>
        <begin position="304"/>
        <end position="326"/>
    </location>
</feature>
<keyword evidence="3" id="KW-1185">Reference proteome</keyword>
<feature type="region of interest" description="Disordered" evidence="1">
    <location>
        <begin position="159"/>
        <end position="199"/>
    </location>
</feature>
<feature type="compositionally biased region" description="Low complexity" evidence="1">
    <location>
        <begin position="224"/>
        <end position="239"/>
    </location>
</feature>
<comment type="caution">
    <text evidence="2">The sequence shown here is derived from an EMBL/GenBank/DDBJ whole genome shotgun (WGS) entry which is preliminary data.</text>
</comment>
<feature type="compositionally biased region" description="Basic and acidic residues" evidence="1">
    <location>
        <begin position="733"/>
        <end position="745"/>
    </location>
</feature>
<feature type="compositionally biased region" description="Basic residues" evidence="1">
    <location>
        <begin position="251"/>
        <end position="261"/>
    </location>
</feature>
<sequence length="912" mass="102947">MIIRTPTRTKTKSFKGEQMDFKFPSNNSSRFKTNDEVELNNHFLVNESLRNEKHQITKEKDLVTPLISDNTPQSHGSKRKNLNVNLSNGYYSFANISDNTTSPSFFHETRDSDANSDIISMLNINGNSKHPKSEYPQTLAPKKTVRDFSLVESLITPLSSLPSSSSVSPQQNYTLPSKVESPSIKSDKTEHTTPTEIPTADNLSYDIISSSSLSYLNSSKMESLRLPSSSSSSNFSSKGSLHRTSSTVKRTPMRLYRKPTMRKVDSMEFSGISSDNDNGKNSNKNGSNKTDLYYDNIKSKFKSKPNLNKNNDNNNNNKNNKINNNKPVRRMSSMRAHPKSTLKRSKAIRCKGGLLRYFEMIGIKIKKLVKHIRLLLFKKRTVNNYQSKNFNVRRSFSSISSINDHQSLLTKNKKNKKLRNNCSSEKINHIKPHKYHVPNSSSLQALQPALIEKVKPAIINEKHVLTINTNKDSISTTETDNVYNKNREKTDVKSPIDSVINSPDMNNLENTTTTTIATTTNNNNHNNNIISPFTGNRDSTRTNSTLRRTNSSIRRAASILTASTPSSSTYYSAVTCQENGSPVRKSRLIKSTASTSLSSLVRQPSIVVKNKVIPLSMSIPYSMNETNDDDLRYGSPLMENNVLDTFDTIKEEDEEDEKGKVSSDFINSDSDSSIFTELGTTIENITESVNNNNNSNNIDSSIEKKNEEITEDDGKKEKANIDRKEQGSSVEVSMEKSEDKEHDYDNGIDYVHKKEEMGQLMKTYLSQIIQKRILMRLQMVKFQESNVMEPEYKQMIDDMVSNYETECHENFMVLNTSENNDESDTSASITSTEEYNDSLHKFNQLNTTTDVDEDHEDDIDGIKKNSPISLQYPSKDVLFGVNTLMGSNREKVLSIPASTIKRSMTLPIGMKV</sequence>
<feature type="region of interest" description="Disordered" evidence="1">
    <location>
        <begin position="224"/>
        <end position="345"/>
    </location>
</feature>
<feature type="compositionally biased region" description="Basic residues" evidence="1">
    <location>
        <begin position="336"/>
        <end position="345"/>
    </location>
</feature>
<organism evidence="2 3">
    <name type="scientific">Arxiozyma heterogenica</name>
    <dbReference type="NCBI Taxonomy" id="278026"/>
    <lineage>
        <taxon>Eukaryota</taxon>
        <taxon>Fungi</taxon>
        <taxon>Dikarya</taxon>
        <taxon>Ascomycota</taxon>
        <taxon>Saccharomycotina</taxon>
        <taxon>Saccharomycetes</taxon>
        <taxon>Saccharomycetales</taxon>
        <taxon>Saccharomycetaceae</taxon>
        <taxon>Arxiozyma</taxon>
    </lineage>
</organism>
<feature type="compositionally biased region" description="Basic and acidic residues" evidence="1">
    <location>
        <begin position="701"/>
        <end position="726"/>
    </location>
</feature>
<evidence type="ECO:0000313" key="2">
    <source>
        <dbReference type="EMBL" id="KAK5778540.1"/>
    </source>
</evidence>
<feature type="compositionally biased region" description="Low complexity" evidence="1">
    <location>
        <begin position="518"/>
        <end position="528"/>
    </location>
</feature>
<feature type="compositionally biased region" description="Low complexity" evidence="1">
    <location>
        <begin position="159"/>
        <end position="169"/>
    </location>
</feature>
<dbReference type="AlphaFoldDB" id="A0AAN7WK72"/>
<evidence type="ECO:0000256" key="1">
    <source>
        <dbReference type="SAM" id="MobiDB-lite"/>
    </source>
</evidence>
<protein>
    <recommendedName>
        <fullName evidence="4">Altered inheritance of mitochondria protein 44</fullName>
    </recommendedName>
</protein>
<evidence type="ECO:0008006" key="4">
    <source>
        <dbReference type="Google" id="ProtNLM"/>
    </source>
</evidence>
<evidence type="ECO:0000313" key="3">
    <source>
        <dbReference type="Proteomes" id="UP001306508"/>
    </source>
</evidence>
<reference evidence="3" key="1">
    <citation type="submission" date="2023-07" db="EMBL/GenBank/DDBJ databases">
        <title>A draft genome of Kazachstania heterogenica Y-27499.</title>
        <authorList>
            <person name="Donic C."/>
            <person name="Kralova J.S."/>
            <person name="Fidel L."/>
            <person name="Ben-Dor S."/>
            <person name="Jung S."/>
        </authorList>
    </citation>
    <scope>NUCLEOTIDE SEQUENCE [LARGE SCALE GENOMIC DNA]</scope>
    <source>
        <strain evidence="3">Y27499</strain>
    </source>
</reference>
<feature type="compositionally biased region" description="Low complexity" evidence="1">
    <location>
        <begin position="688"/>
        <end position="700"/>
    </location>
</feature>
<dbReference type="Proteomes" id="UP001306508">
    <property type="component" value="Unassembled WGS sequence"/>
</dbReference>
<feature type="region of interest" description="Disordered" evidence="1">
    <location>
        <begin position="518"/>
        <end position="544"/>
    </location>
</feature>